<reference evidence="1 2" key="1">
    <citation type="submission" date="2024-09" db="EMBL/GenBank/DDBJ databases">
        <authorList>
            <person name="Sun Q."/>
            <person name="Mori K."/>
        </authorList>
    </citation>
    <scope>NUCLEOTIDE SEQUENCE [LARGE SCALE GENOMIC DNA]</scope>
    <source>
        <strain evidence="1 2">JCM 4557</strain>
    </source>
</reference>
<dbReference type="Proteomes" id="UP001589887">
    <property type="component" value="Unassembled WGS sequence"/>
</dbReference>
<proteinExistence type="predicted"/>
<accession>A0ABV6TRL4</accession>
<name>A0ABV6TRL4_9ACTN</name>
<evidence type="ECO:0000313" key="1">
    <source>
        <dbReference type="EMBL" id="MFC0847115.1"/>
    </source>
</evidence>
<keyword evidence="2" id="KW-1185">Reference proteome</keyword>
<gene>
    <name evidence="1" type="ORF">ACFH04_25870</name>
</gene>
<organism evidence="1 2">
    <name type="scientific">Streptomyces noboritoensis</name>
    <dbReference type="NCBI Taxonomy" id="67337"/>
    <lineage>
        <taxon>Bacteria</taxon>
        <taxon>Bacillati</taxon>
        <taxon>Actinomycetota</taxon>
        <taxon>Actinomycetes</taxon>
        <taxon>Kitasatosporales</taxon>
        <taxon>Streptomycetaceae</taxon>
        <taxon>Streptomyces</taxon>
    </lineage>
</organism>
<dbReference type="RefSeq" id="WP_394322088.1">
    <property type="nucleotide sequence ID" value="NZ_JBHMQV010000009.1"/>
</dbReference>
<evidence type="ECO:0000313" key="2">
    <source>
        <dbReference type="Proteomes" id="UP001589887"/>
    </source>
</evidence>
<dbReference type="EMBL" id="JBHMQV010000009">
    <property type="protein sequence ID" value="MFC0847115.1"/>
    <property type="molecule type" value="Genomic_DNA"/>
</dbReference>
<comment type="caution">
    <text evidence="1">The sequence shown here is derived from an EMBL/GenBank/DDBJ whole genome shotgun (WGS) entry which is preliminary data.</text>
</comment>
<protein>
    <submittedName>
        <fullName evidence="1">Uncharacterized protein</fullName>
    </submittedName>
</protein>
<sequence length="47" mass="4919">MVVARLDVVHVRARLGAPWAVHQAGHALVAITPQDDRTPLGPVAGQA</sequence>